<feature type="compositionally biased region" description="Pro residues" evidence="8">
    <location>
        <begin position="157"/>
        <end position="166"/>
    </location>
</feature>
<dbReference type="GO" id="GO:0043565">
    <property type="term" value="F:sequence-specific DNA binding"/>
    <property type="evidence" value="ECO:0007669"/>
    <property type="project" value="TreeGrafter"/>
</dbReference>
<dbReference type="GeneID" id="108250474"/>
<keyword evidence="4 9" id="KW-1133">Transmembrane helix</keyword>
<feature type="transmembrane region" description="Helical" evidence="9">
    <location>
        <begin position="685"/>
        <end position="710"/>
    </location>
</feature>
<evidence type="ECO:0000256" key="5">
    <source>
        <dbReference type="ARBA" id="ARBA00023125"/>
    </source>
</evidence>
<feature type="compositionally biased region" description="Polar residues" evidence="8">
    <location>
        <begin position="219"/>
        <end position="237"/>
    </location>
</feature>
<dbReference type="OMA" id="CHNPGAS"/>
<organism evidence="12 13">
    <name type="scientific">Kryptolebias marmoratus</name>
    <name type="common">Mangrove killifish</name>
    <name type="synonym">Rivulus marmoratus</name>
    <dbReference type="NCBI Taxonomy" id="37003"/>
    <lineage>
        <taxon>Eukaryota</taxon>
        <taxon>Metazoa</taxon>
        <taxon>Chordata</taxon>
        <taxon>Craniata</taxon>
        <taxon>Vertebrata</taxon>
        <taxon>Euteleostomi</taxon>
        <taxon>Actinopterygii</taxon>
        <taxon>Neopterygii</taxon>
        <taxon>Teleostei</taxon>
        <taxon>Neoteleostei</taxon>
        <taxon>Acanthomorphata</taxon>
        <taxon>Ovalentaria</taxon>
        <taxon>Atherinomorphae</taxon>
        <taxon>Cyprinodontiformes</taxon>
        <taxon>Rivulidae</taxon>
        <taxon>Kryptolebias</taxon>
    </lineage>
</organism>
<dbReference type="OrthoDB" id="27041at2759"/>
<feature type="domain" description="NDT80" evidence="10">
    <location>
        <begin position="190"/>
        <end position="473"/>
    </location>
</feature>
<dbReference type="InterPro" id="IPR024061">
    <property type="entry name" value="NDT80_DNA-bd_dom"/>
</dbReference>
<dbReference type="GO" id="GO:0045893">
    <property type="term" value="P:positive regulation of DNA-templated transcription"/>
    <property type="evidence" value="ECO:0007669"/>
    <property type="project" value="TreeGrafter"/>
</dbReference>
<evidence type="ECO:0000256" key="4">
    <source>
        <dbReference type="ARBA" id="ARBA00022989"/>
    </source>
</evidence>
<dbReference type="GO" id="GO:0005789">
    <property type="term" value="C:endoplasmic reticulum membrane"/>
    <property type="evidence" value="ECO:0007669"/>
    <property type="project" value="TreeGrafter"/>
</dbReference>
<protein>
    <submittedName>
        <fullName evidence="12">Myelin regulatory factor like</fullName>
    </submittedName>
</protein>
<dbReference type="PROSITE" id="PS51688">
    <property type="entry name" value="ICA"/>
    <property type="match status" value="1"/>
</dbReference>
<evidence type="ECO:0000256" key="2">
    <source>
        <dbReference type="ARBA" id="ARBA00008221"/>
    </source>
</evidence>
<feature type="domain" description="Peptidase S74" evidence="11">
    <location>
        <begin position="519"/>
        <end position="627"/>
    </location>
</feature>
<dbReference type="InterPro" id="IPR026932">
    <property type="entry name" value="MYRF_ICA"/>
</dbReference>
<feature type="region of interest" description="Disordered" evidence="8">
    <location>
        <begin position="150"/>
        <end position="170"/>
    </location>
</feature>
<evidence type="ECO:0000256" key="3">
    <source>
        <dbReference type="ARBA" id="ARBA00022692"/>
    </source>
</evidence>
<dbReference type="InterPro" id="IPR051577">
    <property type="entry name" value="MRF-like"/>
</dbReference>
<accession>A0A3Q3A1K7</accession>
<evidence type="ECO:0000256" key="8">
    <source>
        <dbReference type="SAM" id="MobiDB-lite"/>
    </source>
</evidence>
<dbReference type="Ensembl" id="ENSKMAT00000010333.1">
    <property type="protein sequence ID" value="ENSKMAP00000010171.1"/>
    <property type="gene ID" value="ENSKMAG00000007635.1"/>
</dbReference>
<keyword evidence="3 9" id="KW-0812">Transmembrane</keyword>
<dbReference type="InterPro" id="IPR008967">
    <property type="entry name" value="p53-like_TF_DNA-bd_sf"/>
</dbReference>
<dbReference type="RefSeq" id="XP_024858332.1">
    <property type="nucleotide sequence ID" value="XM_025002564.2"/>
</dbReference>
<feature type="compositionally biased region" description="Polar residues" evidence="8">
    <location>
        <begin position="646"/>
        <end position="665"/>
    </location>
</feature>
<evidence type="ECO:0000259" key="11">
    <source>
        <dbReference type="PROSITE" id="PS51688"/>
    </source>
</evidence>
<feature type="compositionally biased region" description="Low complexity" evidence="8">
    <location>
        <begin position="726"/>
        <end position="743"/>
    </location>
</feature>
<evidence type="ECO:0000256" key="7">
    <source>
        <dbReference type="PROSITE-ProRule" id="PRU00850"/>
    </source>
</evidence>
<evidence type="ECO:0000256" key="6">
    <source>
        <dbReference type="ARBA" id="ARBA00023136"/>
    </source>
</evidence>
<feature type="region of interest" description="Disordered" evidence="8">
    <location>
        <begin position="646"/>
        <end position="670"/>
    </location>
</feature>
<comment type="similarity">
    <text evidence="2">Belongs to the MRF family.</text>
</comment>
<dbReference type="InterPro" id="IPR025719">
    <property type="entry name" value="MYRF_C2"/>
</dbReference>
<dbReference type="PANTHER" id="PTHR13029:SF17">
    <property type="entry name" value="MYELIN REGULATORY FACTOR-LIKE PROTEIN"/>
    <property type="match status" value="1"/>
</dbReference>
<dbReference type="Pfam" id="PF13884">
    <property type="entry name" value="Peptidase_S74"/>
    <property type="match status" value="1"/>
</dbReference>
<dbReference type="PANTHER" id="PTHR13029">
    <property type="match status" value="1"/>
</dbReference>
<dbReference type="Pfam" id="PF13887">
    <property type="entry name" value="MYRF_ICA"/>
    <property type="match status" value="1"/>
</dbReference>
<reference evidence="12" key="1">
    <citation type="submission" date="2025-08" db="UniProtKB">
        <authorList>
            <consortium name="Ensembl"/>
        </authorList>
    </citation>
    <scope>IDENTIFICATION</scope>
</reference>
<dbReference type="STRING" id="37003.ENSKMAP00000010171"/>
<dbReference type="Gene3D" id="2.60.40.1390">
    <property type="entry name" value="NDT80 DNA-binding domain"/>
    <property type="match status" value="2"/>
</dbReference>
<name>A0A3Q3A1K7_KRYMA</name>
<dbReference type="InterPro" id="IPR037141">
    <property type="entry name" value="NDT80_DNA-bd_dom_sf"/>
</dbReference>
<dbReference type="Proteomes" id="UP000264800">
    <property type="component" value="Unplaced"/>
</dbReference>
<dbReference type="GO" id="GO:0005634">
    <property type="term" value="C:nucleus"/>
    <property type="evidence" value="ECO:0007669"/>
    <property type="project" value="TreeGrafter"/>
</dbReference>
<evidence type="ECO:0000259" key="10">
    <source>
        <dbReference type="PROSITE" id="PS51517"/>
    </source>
</evidence>
<evidence type="ECO:0000313" key="13">
    <source>
        <dbReference type="Proteomes" id="UP000264800"/>
    </source>
</evidence>
<keyword evidence="13" id="KW-1185">Reference proteome</keyword>
<dbReference type="PROSITE" id="PS51517">
    <property type="entry name" value="NDT80"/>
    <property type="match status" value="1"/>
</dbReference>
<dbReference type="InterPro" id="IPR030392">
    <property type="entry name" value="S74_ICA"/>
</dbReference>
<comment type="subcellular location">
    <subcellularLocation>
        <location evidence="1">Membrane</location>
        <topology evidence="1">Single-pass membrane protein</topology>
    </subcellularLocation>
</comment>
<feature type="region of interest" description="Disordered" evidence="8">
    <location>
        <begin position="183"/>
        <end position="260"/>
    </location>
</feature>
<dbReference type="GO" id="GO:0003700">
    <property type="term" value="F:DNA-binding transcription factor activity"/>
    <property type="evidence" value="ECO:0007669"/>
    <property type="project" value="UniProtKB-UniRule"/>
</dbReference>
<dbReference type="GO" id="GO:0016540">
    <property type="term" value="P:protein autoprocessing"/>
    <property type="evidence" value="ECO:0007669"/>
    <property type="project" value="InterPro"/>
</dbReference>
<reference evidence="12" key="2">
    <citation type="submission" date="2025-09" db="UniProtKB">
        <authorList>
            <consortium name="Ensembl"/>
        </authorList>
    </citation>
    <scope>IDENTIFICATION</scope>
</reference>
<proteinExistence type="inferred from homology"/>
<feature type="region of interest" description="Disordered" evidence="8">
    <location>
        <begin position="95"/>
        <end position="138"/>
    </location>
</feature>
<dbReference type="AlphaFoldDB" id="A0A3Q3A1K7"/>
<feature type="compositionally biased region" description="Pro residues" evidence="8">
    <location>
        <begin position="190"/>
        <end position="199"/>
    </location>
</feature>
<dbReference type="RefSeq" id="XP_017295848.1">
    <property type="nucleotide sequence ID" value="XM_017440359.3"/>
</dbReference>
<evidence type="ECO:0000313" key="12">
    <source>
        <dbReference type="Ensembl" id="ENSKMAP00000010171.1"/>
    </source>
</evidence>
<evidence type="ECO:0000256" key="9">
    <source>
        <dbReference type="SAM" id="Phobius"/>
    </source>
</evidence>
<dbReference type="Pfam" id="PF13888">
    <property type="entry name" value="MRF_C2"/>
    <property type="match status" value="1"/>
</dbReference>
<dbReference type="KEGG" id="kmr:108250474"/>
<feature type="DNA-binding region" description="NDT80" evidence="7">
    <location>
        <begin position="190"/>
        <end position="473"/>
    </location>
</feature>
<keyword evidence="5 7" id="KW-0238">DNA-binding</keyword>
<sequence length="952" mass="104598">MDPGAARPPLQVLGEHEALQQFFSGQDVSGVLDSSVAVDTSILEQYLCNDMDPSSFMLPESPPDSSSEACSPPQIPDLGYERGCWSTRPEVFQPTTRSASCRFRDPGSAPSTSDPPARPLSCQFRDGGSAPSQLDPQTPEQLHRLGLTNTFIKSGTPPVPPVPPVPLHQDTLHSSEHFFHPERCLQGYTPPTPPSPSVPPSNTYISSVTGPGVIPNVLPPTSNRPLGSASTLHTCSQESKKRRRSESEEPFSGETTCCEGDGTRSSAAGNAGNALCLGSSQLLTWEPYRAELWSTLYSCSFQLLSSPVFHVDTDKGFNYSSADEAFVCQKKNHFQVTAHIGVAADPHFVRTPNGPQEVDHFQLRVFGVKFESPSQQVTIEQSQPDRTKKPFHPVRVSLPAGKITKVTLGRLHFSETTANNMRKKGKPNPDQRYFQMVVGLYAAAGEETLLLSALVSERIIVRASNPGQFEMDSDTLWQRGAAQEAVVCQGRVGINTDAPDEALVVCGNAKVMGAIIQPSDLRAKQNVQEVDSEQQLKRITQMRIVEFDYKPEFASAAGIDQTHQTGVIAQEVKELLPSAVREVGDVICSDGERIQNLLMVDKEQIFMENVGAVQELSKLTDNLETRIQELEVWNRRLAKLKSLTGSLRSTGKPQRHPSVSTTSGPESCKAGTAQKKPSLCLQNKLLQASVFLLLLTMALCVISVSALYLVTLKGGDIDVSPGNSNSSEAPSLTTASTTTVSWTRPPGSWPPDVDFCDLLYCDQVYCCPSPAGGSTDTNVTATEPTRKMETTDRRTEELKHHLKSARDWKNTTIHTFMIKENQQVIDSKYCLRDECGPGRYVFRVPVSQFVPVNMRVTLLMNSTELLVVHLCGLDESTTCSSLLDKNTFTGSRYPSNTQGEHEWPLQVSRLYHSFYHFRSAVAGQADCSTDHHYAGALFTDYHFNFYRRCTDS</sequence>
<feature type="region of interest" description="Disordered" evidence="8">
    <location>
        <begin position="719"/>
        <end position="745"/>
    </location>
</feature>
<evidence type="ECO:0000256" key="1">
    <source>
        <dbReference type="ARBA" id="ARBA00004167"/>
    </source>
</evidence>
<dbReference type="GeneTree" id="ENSGT00530000063626"/>
<dbReference type="SUPFAM" id="SSF49417">
    <property type="entry name" value="p53-like transcription factors"/>
    <property type="match status" value="1"/>
</dbReference>
<feature type="region of interest" description="Disordered" evidence="8">
    <location>
        <begin position="54"/>
        <end position="75"/>
    </location>
</feature>
<dbReference type="Pfam" id="PF05224">
    <property type="entry name" value="NDT80_PhoG"/>
    <property type="match status" value="1"/>
</dbReference>
<dbReference type="RefSeq" id="XP_037837024.1">
    <property type="nucleotide sequence ID" value="XM_037981096.1"/>
</dbReference>
<keyword evidence="6 9" id="KW-0472">Membrane</keyword>